<dbReference type="InterPro" id="IPR041613">
    <property type="entry name" value="Pept_S41_N"/>
</dbReference>
<name>A0A5J4PY13_9ZZZZ</name>
<dbReference type="AlphaFoldDB" id="A0A5J4PY13"/>
<feature type="non-terminal residue" evidence="2">
    <location>
        <position position="62"/>
    </location>
</feature>
<dbReference type="EMBL" id="SNRY01006021">
    <property type="protein sequence ID" value="KAA6313534.1"/>
    <property type="molecule type" value="Genomic_DNA"/>
</dbReference>
<dbReference type="Gene3D" id="3.30.750.170">
    <property type="match status" value="1"/>
</dbReference>
<comment type="caution">
    <text evidence="2">The sequence shown here is derived from an EMBL/GenBank/DDBJ whole genome shotgun (WGS) entry which is preliminary data.</text>
</comment>
<evidence type="ECO:0000259" key="1">
    <source>
        <dbReference type="Pfam" id="PF18294"/>
    </source>
</evidence>
<protein>
    <recommendedName>
        <fullName evidence="1">Peptidase S41 N-terminal domain-containing protein</fullName>
    </recommendedName>
</protein>
<proteinExistence type="predicted"/>
<gene>
    <name evidence="2" type="ORF">EZS27_035705</name>
</gene>
<dbReference type="Pfam" id="PF18294">
    <property type="entry name" value="Pept_S41_N"/>
    <property type="match status" value="1"/>
</dbReference>
<organism evidence="2">
    <name type="scientific">termite gut metagenome</name>
    <dbReference type="NCBI Taxonomy" id="433724"/>
    <lineage>
        <taxon>unclassified sequences</taxon>
        <taxon>metagenomes</taxon>
        <taxon>organismal metagenomes</taxon>
    </lineage>
</organism>
<evidence type="ECO:0000313" key="2">
    <source>
        <dbReference type="EMBL" id="KAA6313534.1"/>
    </source>
</evidence>
<feature type="domain" description="Peptidase S41 N-terminal" evidence="1">
    <location>
        <begin position="33"/>
        <end position="61"/>
    </location>
</feature>
<sequence length="62" mass="7470">MNTKKVIIGTFLCLILNVGCGEDRRKEYAEFTEVTHWIESVMRENYYWYENIPTKNLNFFAE</sequence>
<accession>A0A5J4PY13</accession>
<reference evidence="2" key="1">
    <citation type="submission" date="2019-03" db="EMBL/GenBank/DDBJ databases">
        <title>Single cell metagenomics reveals metabolic interactions within the superorganism composed of flagellate Streblomastix strix and complex community of Bacteroidetes bacteria on its surface.</title>
        <authorList>
            <person name="Treitli S.C."/>
            <person name="Kolisko M."/>
            <person name="Husnik F."/>
            <person name="Keeling P."/>
            <person name="Hampl V."/>
        </authorList>
    </citation>
    <scope>NUCLEOTIDE SEQUENCE</scope>
    <source>
        <strain evidence="2">STM</strain>
    </source>
</reference>